<dbReference type="Pfam" id="PF03914">
    <property type="entry name" value="CBF"/>
    <property type="match status" value="1"/>
</dbReference>
<organism evidence="3 4">
    <name type="scientific">Naumovozyma castellii</name>
    <name type="common">Yeast</name>
    <name type="synonym">Saccharomyces castellii</name>
    <dbReference type="NCBI Taxonomy" id="27288"/>
    <lineage>
        <taxon>Eukaryota</taxon>
        <taxon>Fungi</taxon>
        <taxon>Dikarya</taxon>
        <taxon>Ascomycota</taxon>
        <taxon>Saccharomycotina</taxon>
        <taxon>Saccharomycetes</taxon>
        <taxon>Saccharomycetales</taxon>
        <taxon>Saccharomycetaceae</taxon>
        <taxon>Naumovozyma</taxon>
    </lineage>
</organism>
<reference evidence="3 4" key="1">
    <citation type="journal article" date="2011" name="Proc. Natl. Acad. Sci. U.S.A.">
        <title>Evolutionary erosion of yeast sex chromosomes by mating-type switching accidents.</title>
        <authorList>
            <person name="Gordon J.L."/>
            <person name="Armisen D."/>
            <person name="Proux-Wera E."/>
            <person name="Oheigeartaigh S.S."/>
            <person name="Byrne K.P."/>
            <person name="Wolfe K.H."/>
        </authorList>
    </citation>
    <scope>NUCLEOTIDE SEQUENCE [LARGE SCALE GENOMIC DNA]</scope>
    <source>
        <strain evidence="4">ATCC 76901 / BCRC 22586 / CBS 4309 / NBRC 1992 / NRRL Y-12630</strain>
    </source>
</reference>
<comment type="similarity">
    <text evidence="1">Belongs to the CBF/MAK21 family.</text>
</comment>
<dbReference type="FunCoup" id="G0VH61">
    <property type="interactions" value="728"/>
</dbReference>
<dbReference type="GO" id="GO:0000480">
    <property type="term" value="P:endonucleolytic cleavage in 5'-ETS of tricistronic rRNA transcript (SSU-rRNA, 5.8S rRNA, LSU-rRNA)"/>
    <property type="evidence" value="ECO:0007669"/>
    <property type="project" value="EnsemblFungi"/>
</dbReference>
<dbReference type="GeneID" id="96904480"/>
<dbReference type="RefSeq" id="XP_003677187.1">
    <property type="nucleotide sequence ID" value="XM_003677139.1"/>
</dbReference>
<dbReference type="KEGG" id="ncs:NCAS_0F03500"/>
<dbReference type="GO" id="GO:0030692">
    <property type="term" value="C:Noc4p-Nop14p complex"/>
    <property type="evidence" value="ECO:0007669"/>
    <property type="project" value="EnsemblFungi"/>
</dbReference>
<dbReference type="GO" id="GO:0000472">
    <property type="term" value="P:endonucleolytic cleavage to generate mature 5'-end of SSU-rRNA from (SSU-rRNA, 5.8S rRNA, LSU-rRNA)"/>
    <property type="evidence" value="ECO:0007669"/>
    <property type="project" value="EnsemblFungi"/>
</dbReference>
<dbReference type="OMA" id="KHPTCMI"/>
<dbReference type="AlphaFoldDB" id="G0VH61"/>
<evidence type="ECO:0000256" key="1">
    <source>
        <dbReference type="ARBA" id="ARBA00007797"/>
    </source>
</evidence>
<gene>
    <name evidence="3" type="primary">NCAS0F03500</name>
    <name evidence="3" type="ordered locus">NCAS_0F03500</name>
</gene>
<dbReference type="EMBL" id="HE576757">
    <property type="protein sequence ID" value="CCC70834.1"/>
    <property type="molecule type" value="Genomic_DNA"/>
</dbReference>
<evidence type="ECO:0000259" key="2">
    <source>
        <dbReference type="Pfam" id="PF03914"/>
    </source>
</evidence>
<evidence type="ECO:0000313" key="3">
    <source>
        <dbReference type="EMBL" id="CCC70834.1"/>
    </source>
</evidence>
<dbReference type="GO" id="GO:0032040">
    <property type="term" value="C:small-subunit processome"/>
    <property type="evidence" value="ECO:0007669"/>
    <property type="project" value="EnsemblFungi"/>
</dbReference>
<protein>
    <recommendedName>
        <fullName evidence="2">CCAAT-binding factor domain-containing protein</fullName>
    </recommendedName>
</protein>
<evidence type="ECO:0000313" key="4">
    <source>
        <dbReference type="Proteomes" id="UP000001640"/>
    </source>
</evidence>
<sequence length="554" mass="64682">MVQTIEEIKEIAKKITTVKDKANYNAIIKLIKQLEIQNEEDLDDDTVEKTYRFLVVSLFQIFKKLFSRGDLTLRVSDKTTPELKQFKQWCRRTYESFKTKMLLIISDLRLETSLALDSLDLYMQLIELESIHFASKVDAPFFPNKTLKNLMLAIWKSNIEGMETKTSNGQSQNFILLEFLEKYYKPFADIQYYVQSEFNNILDSSVPSSEKELLSHNVSKWLTLMNHDSHCSNANVELEIYVSNPPKAVEDESKFKSFFEKNWLITLNFNLSLEQYKTILLILHKRLIPHFHTPTKLMDFLTESYNLQSSDSNAGVVPILALNGLFELMKRFNLEYPNFYSKLYQLVTPDLMHVKYRARFFRLMDLFLSSSHLSAHLVASFVKRLARYTLDAPPAAIVSVIPFAYNMLRKHPNCMIMLHNPRYISDPFQTAEQTQELNKLKENYHDPFNIQEPNPELTNAMESSLWELATLMDHYHANVATLAKIFGQPFRKISYNMEDFLDWSYDSLLNAESSRKLKILPTLEFEEFDALFDEQTSGDNSKEGMTVYLPGVEW</sequence>
<dbReference type="InterPro" id="IPR005612">
    <property type="entry name" value="CCAAT-binding_factor"/>
</dbReference>
<accession>G0VH61</accession>
<dbReference type="eggNOG" id="KOG2154">
    <property type="taxonomic scope" value="Eukaryota"/>
</dbReference>
<dbReference type="OrthoDB" id="10263185at2759"/>
<dbReference type="PANTHER" id="PTHR12455:SF0">
    <property type="entry name" value="NUCLEOLAR COMPLEX PROTEIN 4 HOMOLOG"/>
    <property type="match status" value="1"/>
</dbReference>
<keyword evidence="4" id="KW-1185">Reference proteome</keyword>
<dbReference type="GO" id="GO:0005829">
    <property type="term" value="C:cytosol"/>
    <property type="evidence" value="ECO:0007669"/>
    <property type="project" value="EnsemblFungi"/>
</dbReference>
<reference key="2">
    <citation type="submission" date="2011-08" db="EMBL/GenBank/DDBJ databases">
        <title>Genome sequence of Naumovozyma castellii.</title>
        <authorList>
            <person name="Gordon J.L."/>
            <person name="Armisen D."/>
            <person name="Proux-Wera E."/>
            <person name="OhEigeartaigh S.S."/>
            <person name="Byrne K.P."/>
            <person name="Wolfe K.H."/>
        </authorList>
    </citation>
    <scope>NUCLEOTIDE SEQUENCE</scope>
    <source>
        <strain>Type strain:CBS 4309</strain>
    </source>
</reference>
<dbReference type="PANTHER" id="PTHR12455">
    <property type="entry name" value="NUCLEOLAR COMPLEX PROTEIN 4"/>
    <property type="match status" value="1"/>
</dbReference>
<name>G0VH61_NAUCA</name>
<dbReference type="STRING" id="1064592.G0VH61"/>
<dbReference type="InParanoid" id="G0VH61"/>
<dbReference type="Proteomes" id="UP000001640">
    <property type="component" value="Chromosome 6"/>
</dbReference>
<feature type="domain" description="CCAAT-binding factor" evidence="2">
    <location>
        <begin position="319"/>
        <end position="483"/>
    </location>
</feature>
<proteinExistence type="inferred from homology"/>
<dbReference type="GO" id="GO:0000447">
    <property type="term" value="P:endonucleolytic cleavage in ITS1 to separate SSU-rRNA from 5.8S rRNA and LSU-rRNA from tricistronic rRNA transcript (SSU-rRNA, 5.8S rRNA, LSU-rRNA)"/>
    <property type="evidence" value="ECO:0007669"/>
    <property type="project" value="EnsemblFungi"/>
</dbReference>
<dbReference type="HOGENOM" id="CLU_015945_1_0_1"/>
<dbReference type="InterPro" id="IPR027193">
    <property type="entry name" value="Noc4"/>
</dbReference>